<evidence type="ECO:0000256" key="1">
    <source>
        <dbReference type="ARBA" id="ARBA00004141"/>
    </source>
</evidence>
<sequence>MSAQAPPPASGGAPPAGAGAPGPPGGQATGGAAAGPPVFTPEQLAALPHNSMGPALLATIWTLIAISGIFLALRVYCRLSRARSLWWDDIILIVSWVCILVTDILTTWLVVALNFGVHSWDFDFVNNLNAMLLPLLVRGTFSITALAWSKTAFAITLLRLTGGWTKRIVWFLIVTINISLGLSALLPWVSCTPLKGAWLAFEPGKKCWDQNVMLHYNIFSGAYSAAADVALALLPWSFLRSLQMKKKEKIGAGIAMSMGIFAGIAAMVKTANLYKLYDDDLYEASTLMIWDVVEGTVTVIAASIPVLRVFFREAASKYRATDDNSKNSKSGTGRFGLSSFAQTLSRKDAEKRSHVTDDSRSDSSILGPDAGGNRPKDHAILRTHTVTMAYAERQKGDEAYEMRPVV</sequence>
<evidence type="ECO:0000256" key="4">
    <source>
        <dbReference type="ARBA" id="ARBA00023136"/>
    </source>
</evidence>
<dbReference type="GO" id="GO:0016020">
    <property type="term" value="C:membrane"/>
    <property type="evidence" value="ECO:0007669"/>
    <property type="project" value="UniProtKB-SubCell"/>
</dbReference>
<gene>
    <name evidence="9" type="ORF">B0T18DRAFT_319450</name>
</gene>
<keyword evidence="3 7" id="KW-1133">Transmembrane helix</keyword>
<dbReference type="PANTHER" id="PTHR33048:SF42">
    <property type="entry name" value="INTEGRAL MEMBRANE PROTEIN"/>
    <property type="match status" value="1"/>
</dbReference>
<evidence type="ECO:0000256" key="5">
    <source>
        <dbReference type="ARBA" id="ARBA00038359"/>
    </source>
</evidence>
<dbReference type="AlphaFoldDB" id="A0AA40F626"/>
<proteinExistence type="inferred from homology"/>
<feature type="transmembrane region" description="Helical" evidence="7">
    <location>
        <begin position="55"/>
        <end position="77"/>
    </location>
</feature>
<evidence type="ECO:0000313" key="9">
    <source>
        <dbReference type="EMBL" id="KAK0751869.1"/>
    </source>
</evidence>
<dbReference type="EMBL" id="JAUKUD010000002">
    <property type="protein sequence ID" value="KAK0751869.1"/>
    <property type="molecule type" value="Genomic_DNA"/>
</dbReference>
<evidence type="ECO:0000256" key="7">
    <source>
        <dbReference type="SAM" id="Phobius"/>
    </source>
</evidence>
<feature type="region of interest" description="Disordered" evidence="6">
    <location>
        <begin position="1"/>
        <end position="33"/>
    </location>
</feature>
<feature type="transmembrane region" description="Helical" evidence="7">
    <location>
        <begin position="250"/>
        <end position="268"/>
    </location>
</feature>
<dbReference type="InterPro" id="IPR049326">
    <property type="entry name" value="Rhodopsin_dom_fungi"/>
</dbReference>
<reference evidence="9" key="1">
    <citation type="submission" date="2023-06" db="EMBL/GenBank/DDBJ databases">
        <title>Genome-scale phylogeny and comparative genomics of the fungal order Sordariales.</title>
        <authorList>
            <consortium name="Lawrence Berkeley National Laboratory"/>
            <person name="Hensen N."/>
            <person name="Bonometti L."/>
            <person name="Westerberg I."/>
            <person name="Brannstrom I.O."/>
            <person name="Guillou S."/>
            <person name="Cros-Aarteil S."/>
            <person name="Calhoun S."/>
            <person name="Haridas S."/>
            <person name="Kuo A."/>
            <person name="Mondo S."/>
            <person name="Pangilinan J."/>
            <person name="Riley R."/>
            <person name="LaButti K."/>
            <person name="Andreopoulos B."/>
            <person name="Lipzen A."/>
            <person name="Chen C."/>
            <person name="Yanf M."/>
            <person name="Daum C."/>
            <person name="Ng V."/>
            <person name="Clum A."/>
            <person name="Steindorff A."/>
            <person name="Ohm R."/>
            <person name="Martin F."/>
            <person name="Silar P."/>
            <person name="Natvig D."/>
            <person name="Lalanne C."/>
            <person name="Gautier V."/>
            <person name="Ament-velasquez S.L."/>
            <person name="Kruys A."/>
            <person name="Hutchinson M.I."/>
            <person name="Powell A.J."/>
            <person name="Barry K."/>
            <person name="Miller A.N."/>
            <person name="Grigoriev I.V."/>
            <person name="Debuchy R."/>
            <person name="Gladieux P."/>
            <person name="Thoren M.H."/>
            <person name="Johannesson H."/>
        </authorList>
    </citation>
    <scope>NUCLEOTIDE SEQUENCE</scope>
    <source>
        <strain evidence="9">SMH3187-1</strain>
    </source>
</reference>
<feature type="compositionally biased region" description="Basic and acidic residues" evidence="6">
    <location>
        <begin position="345"/>
        <end position="361"/>
    </location>
</feature>
<dbReference type="InterPro" id="IPR052337">
    <property type="entry name" value="SAT4-like"/>
</dbReference>
<evidence type="ECO:0000313" key="10">
    <source>
        <dbReference type="Proteomes" id="UP001172155"/>
    </source>
</evidence>
<feature type="domain" description="Rhodopsin" evidence="8">
    <location>
        <begin position="73"/>
        <end position="312"/>
    </location>
</feature>
<feature type="region of interest" description="Disordered" evidence="6">
    <location>
        <begin position="343"/>
        <end position="379"/>
    </location>
</feature>
<feature type="transmembrane region" description="Helical" evidence="7">
    <location>
        <begin position="218"/>
        <end position="238"/>
    </location>
</feature>
<dbReference type="PANTHER" id="PTHR33048">
    <property type="entry name" value="PTH11-LIKE INTEGRAL MEMBRANE PROTEIN (AFU_ORTHOLOGUE AFUA_5G11245)"/>
    <property type="match status" value="1"/>
</dbReference>
<evidence type="ECO:0000256" key="3">
    <source>
        <dbReference type="ARBA" id="ARBA00022989"/>
    </source>
</evidence>
<evidence type="ECO:0000259" key="8">
    <source>
        <dbReference type="Pfam" id="PF20684"/>
    </source>
</evidence>
<keyword evidence="2 7" id="KW-0812">Transmembrane</keyword>
<evidence type="ECO:0000256" key="2">
    <source>
        <dbReference type="ARBA" id="ARBA00022692"/>
    </source>
</evidence>
<keyword evidence="10" id="KW-1185">Reference proteome</keyword>
<dbReference type="Proteomes" id="UP001172155">
    <property type="component" value="Unassembled WGS sequence"/>
</dbReference>
<comment type="similarity">
    <text evidence="5">Belongs to the SAT4 family.</text>
</comment>
<name>A0AA40F626_9PEZI</name>
<feature type="transmembrane region" description="Helical" evidence="7">
    <location>
        <begin position="168"/>
        <end position="189"/>
    </location>
</feature>
<keyword evidence="4 7" id="KW-0472">Membrane</keyword>
<accession>A0AA40F626</accession>
<comment type="subcellular location">
    <subcellularLocation>
        <location evidence="1">Membrane</location>
        <topology evidence="1">Multi-pass membrane protein</topology>
    </subcellularLocation>
</comment>
<feature type="transmembrane region" description="Helical" evidence="7">
    <location>
        <begin position="131"/>
        <end position="148"/>
    </location>
</feature>
<evidence type="ECO:0000256" key="6">
    <source>
        <dbReference type="SAM" id="MobiDB-lite"/>
    </source>
</evidence>
<organism evidence="9 10">
    <name type="scientific">Schizothecium vesticola</name>
    <dbReference type="NCBI Taxonomy" id="314040"/>
    <lineage>
        <taxon>Eukaryota</taxon>
        <taxon>Fungi</taxon>
        <taxon>Dikarya</taxon>
        <taxon>Ascomycota</taxon>
        <taxon>Pezizomycotina</taxon>
        <taxon>Sordariomycetes</taxon>
        <taxon>Sordariomycetidae</taxon>
        <taxon>Sordariales</taxon>
        <taxon>Schizotheciaceae</taxon>
        <taxon>Schizothecium</taxon>
    </lineage>
</organism>
<protein>
    <recommendedName>
        <fullName evidence="8">Rhodopsin domain-containing protein</fullName>
    </recommendedName>
</protein>
<feature type="transmembrane region" description="Helical" evidence="7">
    <location>
        <begin position="288"/>
        <end position="311"/>
    </location>
</feature>
<dbReference type="Pfam" id="PF20684">
    <property type="entry name" value="Fung_rhodopsin"/>
    <property type="match status" value="1"/>
</dbReference>
<feature type="transmembrane region" description="Helical" evidence="7">
    <location>
        <begin position="89"/>
        <end position="111"/>
    </location>
</feature>
<comment type="caution">
    <text evidence="9">The sequence shown here is derived from an EMBL/GenBank/DDBJ whole genome shotgun (WGS) entry which is preliminary data.</text>
</comment>